<gene>
    <name evidence="2" type="ORF">ETH_00031025</name>
</gene>
<keyword evidence="3" id="KW-1185">Reference proteome</keyword>
<feature type="non-terminal residue" evidence="2">
    <location>
        <position position="1"/>
    </location>
</feature>
<dbReference type="OrthoDB" id="349011at2759"/>
<sequence>VHQFALPLMDCLLAPLPQPPSLSLSAAAGAAAASGGAGTAAAAEAAAGAAAAAAAGEGLCMAFTPQQLRLRRKAAAVLAALFVRARQQREALDAVEEAAALQLLRSLVHPSSSIETALGAAIGIRALGRKAVLLLLLPHASLLLHALERGQELAETQRLAISAKLVQSHSDAAKSSLLLLQQQVLDHRELLTRLLQDELLDAAFTELSEQLLEKELHASDGPEAALGHIFAVLEDAEEGLRDSYIPVVAAALRRAAAAAAAAAAVREASARCALLTHGERQRIRQQQQGFKQQQQQQGQQQQQQQQELRRQKEVKAFVEKIVALLTKMKQQAQMQQEHDQQHQLFTQPQQQQQQQQQQASFSSLGDISRCMGSALLEMVV</sequence>
<reference evidence="2" key="2">
    <citation type="submission" date="2013-10" db="EMBL/GenBank/DDBJ databases">
        <authorList>
            <person name="Aslett M."/>
        </authorList>
    </citation>
    <scope>NUCLEOTIDE SEQUENCE [LARGE SCALE GENOMIC DNA]</scope>
    <source>
        <strain evidence="2">Houghton</strain>
    </source>
</reference>
<dbReference type="VEuPathDB" id="ToxoDB:ETH2_1247600"/>
<dbReference type="InterPro" id="IPR046344">
    <property type="entry name" value="TAF6_C_sf"/>
</dbReference>
<dbReference type="GeneID" id="25255281"/>
<feature type="compositionally biased region" description="Low complexity" evidence="1">
    <location>
        <begin position="342"/>
        <end position="358"/>
    </location>
</feature>
<name>U6L2V7_EIMTE</name>
<proteinExistence type="predicted"/>
<dbReference type="Proteomes" id="UP000030747">
    <property type="component" value="Unassembled WGS sequence"/>
</dbReference>
<dbReference type="Gene3D" id="1.25.40.770">
    <property type="entry name" value="TAF6, C-terminal HEAT repeat domain"/>
    <property type="match status" value="1"/>
</dbReference>
<evidence type="ECO:0000313" key="2">
    <source>
        <dbReference type="EMBL" id="CDJ43528.1"/>
    </source>
</evidence>
<evidence type="ECO:0000256" key="1">
    <source>
        <dbReference type="SAM" id="MobiDB-lite"/>
    </source>
</evidence>
<protein>
    <submittedName>
        <fullName evidence="2">Uncharacterized protein</fullName>
    </submittedName>
</protein>
<feature type="region of interest" description="Disordered" evidence="1">
    <location>
        <begin position="333"/>
        <end position="358"/>
    </location>
</feature>
<dbReference type="GO" id="GO:0006367">
    <property type="term" value="P:transcription initiation at RNA polymerase II promoter"/>
    <property type="evidence" value="ECO:0007669"/>
    <property type="project" value="InterPro"/>
</dbReference>
<dbReference type="RefSeq" id="XP_013234278.1">
    <property type="nucleotide sequence ID" value="XM_013378824.1"/>
</dbReference>
<accession>U6L2V7</accession>
<organism evidence="2 3">
    <name type="scientific">Eimeria tenella</name>
    <name type="common">Coccidian parasite</name>
    <dbReference type="NCBI Taxonomy" id="5802"/>
    <lineage>
        <taxon>Eukaryota</taxon>
        <taxon>Sar</taxon>
        <taxon>Alveolata</taxon>
        <taxon>Apicomplexa</taxon>
        <taxon>Conoidasida</taxon>
        <taxon>Coccidia</taxon>
        <taxon>Eucoccidiorida</taxon>
        <taxon>Eimeriorina</taxon>
        <taxon>Eimeriidae</taxon>
        <taxon>Eimeria</taxon>
    </lineage>
</organism>
<dbReference type="AlphaFoldDB" id="U6L2V7"/>
<dbReference type="VEuPathDB" id="ToxoDB:ETH_00031025"/>
<dbReference type="EMBL" id="HG675828">
    <property type="protein sequence ID" value="CDJ43528.1"/>
    <property type="molecule type" value="Genomic_DNA"/>
</dbReference>
<reference evidence="2" key="1">
    <citation type="submission" date="2013-10" db="EMBL/GenBank/DDBJ databases">
        <title>Genomic analysis of the causative agents of coccidiosis in chickens.</title>
        <authorList>
            <person name="Reid A.J."/>
            <person name="Blake D."/>
            <person name="Billington K."/>
            <person name="Browne H."/>
            <person name="Dunn M."/>
            <person name="Hung S."/>
            <person name="Kawahara F."/>
            <person name="Miranda-Saavedra D."/>
            <person name="Mourier T."/>
            <person name="Nagra H."/>
            <person name="Otto T.D."/>
            <person name="Rawlings N."/>
            <person name="Sanchez A."/>
            <person name="Sanders M."/>
            <person name="Subramaniam C."/>
            <person name="Tay Y."/>
            <person name="Dear P."/>
            <person name="Doerig C."/>
            <person name="Gruber A."/>
            <person name="Parkinson J."/>
            <person name="Shirley M."/>
            <person name="Wan K.L."/>
            <person name="Berriman M."/>
            <person name="Tomley F."/>
            <person name="Pain A."/>
        </authorList>
    </citation>
    <scope>NUCLEOTIDE SEQUENCE [LARGE SCALE GENOMIC DNA]</scope>
    <source>
        <strain evidence="2">Houghton</strain>
    </source>
</reference>
<evidence type="ECO:0000313" key="3">
    <source>
        <dbReference type="Proteomes" id="UP000030747"/>
    </source>
</evidence>
<feature type="region of interest" description="Disordered" evidence="1">
    <location>
        <begin position="285"/>
        <end position="304"/>
    </location>
</feature>